<dbReference type="InterPro" id="IPR023342">
    <property type="entry name" value="APO_dom"/>
</dbReference>
<dbReference type="GO" id="GO:0003723">
    <property type="term" value="F:RNA binding"/>
    <property type="evidence" value="ECO:0007669"/>
    <property type="project" value="InterPro"/>
</dbReference>
<dbReference type="Pfam" id="PF05634">
    <property type="entry name" value="APO_RNA-bind"/>
    <property type="match status" value="1"/>
</dbReference>
<comment type="caution">
    <text evidence="2">The sequence shown here is derived from an EMBL/GenBank/DDBJ whole genome shotgun (WGS) entry which is preliminary data.</text>
</comment>
<evidence type="ECO:0000313" key="2">
    <source>
        <dbReference type="EMBL" id="GAV81298.1"/>
    </source>
</evidence>
<feature type="non-terminal residue" evidence="2">
    <location>
        <position position="1"/>
    </location>
</feature>
<feature type="non-terminal residue" evidence="2">
    <location>
        <position position="111"/>
    </location>
</feature>
<evidence type="ECO:0000313" key="3">
    <source>
        <dbReference type="Proteomes" id="UP000187406"/>
    </source>
</evidence>
<dbReference type="PROSITE" id="PS51499">
    <property type="entry name" value="APO"/>
    <property type="match status" value="1"/>
</dbReference>
<feature type="domain" description="APO" evidence="1">
    <location>
        <begin position="31"/>
        <end position="111"/>
    </location>
</feature>
<dbReference type="EMBL" id="BDDD01002368">
    <property type="protein sequence ID" value="GAV81298.1"/>
    <property type="molecule type" value="Genomic_DNA"/>
</dbReference>
<protein>
    <submittedName>
        <fullName evidence="2">APO_RNA-bind domain-containing protein</fullName>
    </submittedName>
</protein>
<dbReference type="OrthoDB" id="1898723at2759"/>
<organism evidence="2 3">
    <name type="scientific">Cephalotus follicularis</name>
    <name type="common">Albany pitcher plant</name>
    <dbReference type="NCBI Taxonomy" id="3775"/>
    <lineage>
        <taxon>Eukaryota</taxon>
        <taxon>Viridiplantae</taxon>
        <taxon>Streptophyta</taxon>
        <taxon>Embryophyta</taxon>
        <taxon>Tracheophyta</taxon>
        <taxon>Spermatophyta</taxon>
        <taxon>Magnoliopsida</taxon>
        <taxon>eudicotyledons</taxon>
        <taxon>Gunneridae</taxon>
        <taxon>Pentapetalae</taxon>
        <taxon>rosids</taxon>
        <taxon>fabids</taxon>
        <taxon>Oxalidales</taxon>
        <taxon>Cephalotaceae</taxon>
        <taxon>Cephalotus</taxon>
    </lineage>
</organism>
<sequence length="111" mass="12730">DLLGHPYLTLSARTLLIQGVSILINVFPIKACKCCPEVYIGKEGHPITCHGYRRRAKDRVHEWIDGGLNDVRVPVETFHLHMFQEVIEHHQRFDFDRVPAVVDLCWQAGAD</sequence>
<gene>
    <name evidence="2" type="ORF">CFOL_v3_24756</name>
</gene>
<accession>A0A1Q3CML0</accession>
<dbReference type="AlphaFoldDB" id="A0A1Q3CML0"/>
<evidence type="ECO:0000259" key="1">
    <source>
        <dbReference type="PROSITE" id="PS51499"/>
    </source>
</evidence>
<name>A0A1Q3CML0_CEPFO</name>
<proteinExistence type="predicted"/>
<keyword evidence="3" id="KW-1185">Reference proteome</keyword>
<dbReference type="Proteomes" id="UP000187406">
    <property type="component" value="Unassembled WGS sequence"/>
</dbReference>
<dbReference type="InParanoid" id="A0A1Q3CML0"/>
<dbReference type="STRING" id="3775.A0A1Q3CML0"/>
<reference evidence="3" key="1">
    <citation type="submission" date="2016-04" db="EMBL/GenBank/DDBJ databases">
        <title>Cephalotus genome sequencing.</title>
        <authorList>
            <person name="Fukushima K."/>
            <person name="Hasebe M."/>
            <person name="Fang X."/>
        </authorList>
    </citation>
    <scope>NUCLEOTIDE SEQUENCE [LARGE SCALE GENOMIC DNA]</scope>
    <source>
        <strain evidence="3">cv. St1</strain>
    </source>
</reference>